<dbReference type="EMBL" id="JAAAIP010000400">
    <property type="protein sequence ID" value="KAG0317861.1"/>
    <property type="molecule type" value="Genomic_DNA"/>
</dbReference>
<evidence type="ECO:0000256" key="2">
    <source>
        <dbReference type="ARBA" id="ARBA00022737"/>
    </source>
</evidence>
<evidence type="ECO:0000256" key="1">
    <source>
        <dbReference type="ARBA" id="ARBA00022574"/>
    </source>
</evidence>
<reference evidence="5" key="1">
    <citation type="journal article" date="2020" name="Fungal Divers.">
        <title>Resolving the Mortierellaceae phylogeny through synthesis of multi-gene phylogenetics and phylogenomics.</title>
        <authorList>
            <person name="Vandepol N."/>
            <person name="Liber J."/>
            <person name="Desiro A."/>
            <person name="Na H."/>
            <person name="Kennedy M."/>
            <person name="Barry K."/>
            <person name="Grigoriev I.V."/>
            <person name="Miller A.N."/>
            <person name="O'Donnell K."/>
            <person name="Stajich J.E."/>
            <person name="Bonito G."/>
        </authorList>
    </citation>
    <scope>NUCLEOTIDE SEQUENCE</scope>
    <source>
        <strain evidence="5">REB-010B</strain>
    </source>
</reference>
<gene>
    <name evidence="5" type="ORF">BGZ99_006053</name>
</gene>
<dbReference type="Proteomes" id="UP000738325">
    <property type="component" value="Unassembled WGS sequence"/>
</dbReference>
<sequence>MSFEFIESAVARLFPGDEILPLEPTDGSLTNWNRLCRFHDRNCRWQRGHPASVHALQDHISYVTSLKVRGKWIISGGYDERVRLWEASTGRCVKIWEVDSAVSCVDMLVDATSDRGGVVVAAFVDIGLVKVWSMQGPLNMMTLTGHQKGVRALAINETFLVTAGYDQTVLVWIWSTGRKIATFRGHNEAILDLHLRQNTLYTFCIDSTLRVFDIPSRTLLHQIKLFDVHPGSSLQWSYLHDRMLLTATNKKVYIWQLETLESLVQQESRLLSARSSTITTAMTLDNSSPGLGHFRPSAKLNSEAQLTPPITPSFSPSRSRSTSDTTTTPSVDSSCSSSHSSYFYPSASTVSSSKTVTDESLSIMEAAVETRVNPCLAAILSMTTDMWCGKVTHHDPPLLIVGSRGSPVRLASVTLNKDIINPNKVYGAHSTPLLLSPKNIPIEGIPAGHGRGVMCIDSDASKIVVGCTGGTIHILNMDPAKQELEPSTFSTSAPLVTLPHLTPTQIDSIRSTDPIYPSLSPMVSTVVSSRAPSPSQASQPLHRKKDLQVNSAPAITTRQDSSCLPSPAHSPQRRSLSIILKKPLGKGSRAASPPLAKTKVTKQLMTPPPLDYEDLEEILLDGDMDMVPRTTTAMSSDRAIALRQHELFMETASRNDTSHLRRVLSRSLSGGDMAAGMPNSSSNSKVVLGTSRSMTAASTVPTRSSFSKFIPSSPARMMMQRRLSSNEQSKHPISNNNSSSSNSSIITITTVSESIGVESAHSLASTSTSTSTSTAVASIVVKGRSRSAPNLLLNAKKDEPSASGVKSTSKGWTLSSPWNSPSRRSAKGKSA</sequence>
<feature type="repeat" description="WD" evidence="3">
    <location>
        <begin position="143"/>
        <end position="182"/>
    </location>
</feature>
<feature type="compositionally biased region" description="Polar residues" evidence="4">
    <location>
        <begin position="548"/>
        <end position="564"/>
    </location>
</feature>
<dbReference type="InterPro" id="IPR015943">
    <property type="entry name" value="WD40/YVTN_repeat-like_dom_sf"/>
</dbReference>
<dbReference type="AlphaFoldDB" id="A0A9P6RI71"/>
<dbReference type="PROSITE" id="PS50294">
    <property type="entry name" value="WD_REPEATS_REGION"/>
    <property type="match status" value="1"/>
</dbReference>
<comment type="caution">
    <text evidence="5">The sequence shown here is derived from an EMBL/GenBank/DDBJ whole genome shotgun (WGS) entry which is preliminary data.</text>
</comment>
<evidence type="ECO:0000313" key="5">
    <source>
        <dbReference type="EMBL" id="KAG0317861.1"/>
    </source>
</evidence>
<feature type="compositionally biased region" description="Polar residues" evidence="4">
    <location>
        <begin position="804"/>
        <end position="823"/>
    </location>
</feature>
<feature type="repeat" description="WD" evidence="3">
    <location>
        <begin position="56"/>
        <end position="95"/>
    </location>
</feature>
<dbReference type="InterPro" id="IPR036322">
    <property type="entry name" value="WD40_repeat_dom_sf"/>
</dbReference>
<evidence type="ECO:0000256" key="3">
    <source>
        <dbReference type="PROSITE-ProRule" id="PRU00221"/>
    </source>
</evidence>
<feature type="compositionally biased region" description="Low complexity" evidence="4">
    <location>
        <begin position="733"/>
        <end position="744"/>
    </location>
</feature>
<feature type="region of interest" description="Disordered" evidence="4">
    <location>
        <begin position="790"/>
        <end position="831"/>
    </location>
</feature>
<dbReference type="PROSITE" id="PS50082">
    <property type="entry name" value="WD_REPEATS_2"/>
    <property type="match status" value="2"/>
</dbReference>
<dbReference type="InterPro" id="IPR052791">
    <property type="entry name" value="SSM1_domain"/>
</dbReference>
<dbReference type="SUPFAM" id="SSF50978">
    <property type="entry name" value="WD40 repeat-like"/>
    <property type="match status" value="1"/>
</dbReference>
<feature type="compositionally biased region" description="Low complexity" evidence="4">
    <location>
        <begin position="312"/>
        <end position="347"/>
    </location>
</feature>
<dbReference type="SMART" id="SM00320">
    <property type="entry name" value="WD40"/>
    <property type="match status" value="5"/>
</dbReference>
<dbReference type="InterPro" id="IPR001680">
    <property type="entry name" value="WD40_rpt"/>
</dbReference>
<evidence type="ECO:0000256" key="4">
    <source>
        <dbReference type="SAM" id="MobiDB-lite"/>
    </source>
</evidence>
<dbReference type="OrthoDB" id="1065058at2759"/>
<accession>A0A9P6RI71</accession>
<feature type="region of interest" description="Disordered" evidence="4">
    <location>
        <begin position="526"/>
        <end position="575"/>
    </location>
</feature>
<feature type="region of interest" description="Disordered" evidence="4">
    <location>
        <begin position="302"/>
        <end position="347"/>
    </location>
</feature>
<dbReference type="InterPro" id="IPR019775">
    <property type="entry name" value="WD40_repeat_CS"/>
</dbReference>
<organism evidence="5 6">
    <name type="scientific">Dissophora globulifera</name>
    <dbReference type="NCBI Taxonomy" id="979702"/>
    <lineage>
        <taxon>Eukaryota</taxon>
        <taxon>Fungi</taxon>
        <taxon>Fungi incertae sedis</taxon>
        <taxon>Mucoromycota</taxon>
        <taxon>Mortierellomycotina</taxon>
        <taxon>Mortierellomycetes</taxon>
        <taxon>Mortierellales</taxon>
        <taxon>Mortierellaceae</taxon>
        <taxon>Dissophora</taxon>
    </lineage>
</organism>
<keyword evidence="2" id="KW-0677">Repeat</keyword>
<feature type="compositionally biased region" description="Low complexity" evidence="4">
    <location>
        <begin position="528"/>
        <end position="540"/>
    </location>
</feature>
<dbReference type="PROSITE" id="PS00678">
    <property type="entry name" value="WD_REPEATS_1"/>
    <property type="match status" value="1"/>
</dbReference>
<dbReference type="Pfam" id="PF00400">
    <property type="entry name" value="WD40"/>
    <property type="match status" value="2"/>
</dbReference>
<evidence type="ECO:0000313" key="6">
    <source>
        <dbReference type="Proteomes" id="UP000738325"/>
    </source>
</evidence>
<dbReference type="GO" id="GO:0009166">
    <property type="term" value="P:nucleotide catabolic process"/>
    <property type="evidence" value="ECO:0007669"/>
    <property type="project" value="TreeGrafter"/>
</dbReference>
<proteinExistence type="predicted"/>
<feature type="region of interest" description="Disordered" evidence="4">
    <location>
        <begin position="719"/>
        <end position="744"/>
    </location>
</feature>
<dbReference type="GO" id="GO:0006206">
    <property type="term" value="P:pyrimidine nucleobase metabolic process"/>
    <property type="evidence" value="ECO:0007669"/>
    <property type="project" value="TreeGrafter"/>
</dbReference>
<dbReference type="PANTHER" id="PTHR47438">
    <property type="entry name" value="PHOSPHATE METABOLISM PROTEIN 8-RELATED"/>
    <property type="match status" value="1"/>
</dbReference>
<keyword evidence="6" id="KW-1185">Reference proteome</keyword>
<dbReference type="Gene3D" id="2.130.10.10">
    <property type="entry name" value="YVTN repeat-like/Quinoprotein amine dehydrogenase"/>
    <property type="match status" value="1"/>
</dbReference>
<dbReference type="PANTHER" id="PTHR47438:SF1">
    <property type="entry name" value="PHOSPHATE METABOLISM PROTEIN 8-RELATED"/>
    <property type="match status" value="1"/>
</dbReference>
<protein>
    <submittedName>
        <fullName evidence="5">Uncharacterized protein</fullName>
    </submittedName>
</protein>
<name>A0A9P6RI71_9FUNG</name>
<keyword evidence="1 3" id="KW-0853">WD repeat</keyword>
<dbReference type="GO" id="GO:0008252">
    <property type="term" value="F:nucleotidase activity"/>
    <property type="evidence" value="ECO:0007669"/>
    <property type="project" value="TreeGrafter"/>
</dbReference>